<dbReference type="NCBIfam" id="TIGR03712">
    <property type="entry name" value="acc_sec_asp2"/>
    <property type="match status" value="1"/>
</dbReference>
<sequence>MARKFRVLQIGGNDYGPHFTDSKYTDWDYLNPDVFENFSDYIHAVKTTIEVHGKFDFIFVQTPFSEGLMETLEMVSQPYSTYVDQQYWNDNFEHHVLVQHRMIRPLNYDSPNDLYEILKSVTFPGQYGDKVSPKYCVVNPAFKGEALYLGNKALALSGDFGNDMTPILSWQKHLFYDEGKVIQIWPEFTVTGNVEVEFKFRLITKGTSDTVVEEFVRQHHELHVPLEIPRRTHDAYIIISARAKGQGTFHMGAVHKRWSRLDMGQFILGGKRFTDNNHDEFIYYFNPGDMKPPLNVYFSGYRPAEGFEGYFMMNRFKAPFILIGDPRIEGGAFYLGSDTYEQAIKNVIQEGLDHLGFKQNELILSGLSMGSFGALYYGAQLNPAGIVVGKPLINVGTVAHNMPLQRPEDFGTALDVLLKNEGGLEPSDIDHLNHKFWDKIENADFSKTTFAIAYMEQDDYDMHAFEMLLPVMTRQHARVMSRGVPGRHNDDSPTITSWFVNFYNIILESRFGRVTSRAKS</sequence>
<organism evidence="1 2">
    <name type="scientific">Staphylococcus agnetis</name>
    <dbReference type="NCBI Taxonomy" id="985762"/>
    <lineage>
        <taxon>Bacteria</taxon>
        <taxon>Bacillati</taxon>
        <taxon>Bacillota</taxon>
        <taxon>Bacilli</taxon>
        <taxon>Bacillales</taxon>
        <taxon>Staphylococcaceae</taxon>
        <taxon>Staphylococcus</taxon>
    </lineage>
</organism>
<accession>A0A2T4MH47</accession>
<dbReference type="GeneID" id="57692741"/>
<dbReference type="SUPFAM" id="SSF53474">
    <property type="entry name" value="alpha/beta-Hydrolases"/>
    <property type="match status" value="1"/>
</dbReference>
<dbReference type="KEGG" id="sagq:EP23_09030"/>
<dbReference type="GO" id="GO:0015031">
    <property type="term" value="P:protein transport"/>
    <property type="evidence" value="ECO:0007669"/>
    <property type="project" value="InterPro"/>
</dbReference>
<evidence type="ECO:0000313" key="1">
    <source>
        <dbReference type="EMBL" id="NJI02173.1"/>
    </source>
</evidence>
<dbReference type="EMBL" id="WMFL01000060">
    <property type="protein sequence ID" value="NJI02173.1"/>
    <property type="molecule type" value="Genomic_DNA"/>
</dbReference>
<evidence type="ECO:0000313" key="2">
    <source>
        <dbReference type="Proteomes" id="UP000646308"/>
    </source>
</evidence>
<dbReference type="Pfam" id="PF16929">
    <property type="entry name" value="Asp2"/>
    <property type="match status" value="1"/>
</dbReference>
<dbReference type="OrthoDB" id="9768578at2"/>
<name>A0A2T4MH47_9STAP</name>
<dbReference type="AlphaFoldDB" id="A0A2T4MH47"/>
<dbReference type="Proteomes" id="UP000646308">
    <property type="component" value="Unassembled WGS sequence"/>
</dbReference>
<comment type="caution">
    <text evidence="1">The sequence shown here is derived from an EMBL/GenBank/DDBJ whole genome shotgun (WGS) entry which is preliminary data.</text>
</comment>
<dbReference type="InterPro" id="IPR022267">
    <property type="entry name" value="Asp2"/>
</dbReference>
<protein>
    <submittedName>
        <fullName evidence="1">Accessory Sec system protein Asp2</fullName>
    </submittedName>
</protein>
<dbReference type="InterPro" id="IPR029058">
    <property type="entry name" value="AB_hydrolase_fold"/>
</dbReference>
<proteinExistence type="predicted"/>
<reference evidence="1" key="1">
    <citation type="submission" date="2019-11" db="EMBL/GenBank/DDBJ databases">
        <title>Whole genome comparisons of Staphylococcus agnetis isolates from cattle and chickens.</title>
        <authorList>
            <person name="Rhoads D."/>
            <person name="Shwani A."/>
            <person name="Adkins P."/>
            <person name="Calcutt M."/>
            <person name="Middleton J."/>
        </authorList>
    </citation>
    <scope>NUCLEOTIDE SEQUENCE</scope>
    <source>
        <strain evidence="1">1387</strain>
    </source>
</reference>
<gene>
    <name evidence="1" type="primary">asp2</name>
    <name evidence="1" type="ORF">GLV84_04780</name>
</gene>
<dbReference type="RefSeq" id="WP_060552001.1">
    <property type="nucleotide sequence ID" value="NZ_CP009623.1"/>
</dbReference>